<reference evidence="3" key="2">
    <citation type="journal article" date="2017" name="Nat. Plants">
        <title>The Aegilops tauschii genome reveals multiple impacts of transposons.</title>
        <authorList>
            <person name="Zhao G."/>
            <person name="Zou C."/>
            <person name="Li K."/>
            <person name="Wang K."/>
            <person name="Li T."/>
            <person name="Gao L."/>
            <person name="Zhang X."/>
            <person name="Wang H."/>
            <person name="Yang Z."/>
            <person name="Liu X."/>
            <person name="Jiang W."/>
            <person name="Mao L."/>
            <person name="Kong X."/>
            <person name="Jiao Y."/>
            <person name="Jia J."/>
        </authorList>
    </citation>
    <scope>NUCLEOTIDE SEQUENCE [LARGE SCALE GENOMIC DNA]</scope>
    <source>
        <strain evidence="3">cv. AL8/78</strain>
    </source>
</reference>
<evidence type="ECO:0000256" key="1">
    <source>
        <dbReference type="SAM" id="Phobius"/>
    </source>
</evidence>
<evidence type="ECO:0000313" key="2">
    <source>
        <dbReference type="EnsemblPlants" id="AET3Gv21037300.17"/>
    </source>
</evidence>
<reference evidence="2" key="3">
    <citation type="journal article" date="2017" name="Nature">
        <title>Genome sequence of the progenitor of the wheat D genome Aegilops tauschii.</title>
        <authorList>
            <person name="Luo M.C."/>
            <person name="Gu Y.Q."/>
            <person name="Puiu D."/>
            <person name="Wang H."/>
            <person name="Twardziok S.O."/>
            <person name="Deal K.R."/>
            <person name="Huo N."/>
            <person name="Zhu T."/>
            <person name="Wang L."/>
            <person name="Wang Y."/>
            <person name="McGuire P.E."/>
            <person name="Liu S."/>
            <person name="Long H."/>
            <person name="Ramasamy R.K."/>
            <person name="Rodriguez J.C."/>
            <person name="Van S.L."/>
            <person name="Yuan L."/>
            <person name="Wang Z."/>
            <person name="Xia Z."/>
            <person name="Xiao L."/>
            <person name="Anderson O.D."/>
            <person name="Ouyang S."/>
            <person name="Liang Y."/>
            <person name="Zimin A.V."/>
            <person name="Pertea G."/>
            <person name="Qi P."/>
            <person name="Bennetzen J.L."/>
            <person name="Dai X."/>
            <person name="Dawson M.W."/>
            <person name="Muller H.G."/>
            <person name="Kugler K."/>
            <person name="Rivarola-Duarte L."/>
            <person name="Spannagl M."/>
            <person name="Mayer K.F.X."/>
            <person name="Lu F.H."/>
            <person name="Bevan M.W."/>
            <person name="Leroy P."/>
            <person name="Li P."/>
            <person name="You F.M."/>
            <person name="Sun Q."/>
            <person name="Liu Z."/>
            <person name="Lyons E."/>
            <person name="Wicker T."/>
            <person name="Salzberg S.L."/>
            <person name="Devos K.M."/>
            <person name="Dvorak J."/>
        </authorList>
    </citation>
    <scope>NUCLEOTIDE SEQUENCE [LARGE SCALE GENOMIC DNA]</scope>
    <source>
        <strain evidence="2">cv. AL8/78</strain>
    </source>
</reference>
<name>A0A453GIZ4_AEGTS</name>
<dbReference type="AlphaFoldDB" id="A0A453GIZ4"/>
<keyword evidence="1" id="KW-0472">Membrane</keyword>
<keyword evidence="3" id="KW-1185">Reference proteome</keyword>
<dbReference type="Proteomes" id="UP000015105">
    <property type="component" value="Chromosome 3D"/>
</dbReference>
<protein>
    <submittedName>
        <fullName evidence="2">Uncharacterized protein</fullName>
    </submittedName>
</protein>
<dbReference type="Gramene" id="AET3Gv21037300.17">
    <property type="protein sequence ID" value="AET3Gv21037300.17"/>
    <property type="gene ID" value="AET3Gv21037300"/>
</dbReference>
<evidence type="ECO:0000313" key="3">
    <source>
        <dbReference type="Proteomes" id="UP000015105"/>
    </source>
</evidence>
<reference evidence="3" key="1">
    <citation type="journal article" date="2014" name="Science">
        <title>Ancient hybridizations among the ancestral genomes of bread wheat.</title>
        <authorList>
            <consortium name="International Wheat Genome Sequencing Consortium,"/>
            <person name="Marcussen T."/>
            <person name="Sandve S.R."/>
            <person name="Heier L."/>
            <person name="Spannagl M."/>
            <person name="Pfeifer M."/>
            <person name="Jakobsen K.S."/>
            <person name="Wulff B.B."/>
            <person name="Steuernagel B."/>
            <person name="Mayer K.F."/>
            <person name="Olsen O.A."/>
        </authorList>
    </citation>
    <scope>NUCLEOTIDE SEQUENCE [LARGE SCALE GENOMIC DNA]</scope>
    <source>
        <strain evidence="3">cv. AL8/78</strain>
    </source>
</reference>
<feature type="transmembrane region" description="Helical" evidence="1">
    <location>
        <begin position="26"/>
        <end position="47"/>
    </location>
</feature>
<sequence>TMRRRVMHFLMDSNWIQQMLRSRTHYGSVLTLAVLIILFVHLMHLFLSC</sequence>
<proteinExistence type="predicted"/>
<keyword evidence="1" id="KW-0812">Transmembrane</keyword>
<reference evidence="2" key="5">
    <citation type="journal article" date="2021" name="G3 (Bethesda)">
        <title>Aegilops tauschii genome assembly Aet v5.0 features greater sequence contiguity and improved annotation.</title>
        <authorList>
            <person name="Wang L."/>
            <person name="Zhu T."/>
            <person name="Rodriguez J.C."/>
            <person name="Deal K.R."/>
            <person name="Dubcovsky J."/>
            <person name="McGuire P.E."/>
            <person name="Lux T."/>
            <person name="Spannagl M."/>
            <person name="Mayer K.F.X."/>
            <person name="Baldrich P."/>
            <person name="Meyers B.C."/>
            <person name="Huo N."/>
            <person name="Gu Y.Q."/>
            <person name="Zhou H."/>
            <person name="Devos K.M."/>
            <person name="Bennetzen J.L."/>
            <person name="Unver T."/>
            <person name="Budak H."/>
            <person name="Gulick P.J."/>
            <person name="Galiba G."/>
            <person name="Kalapos B."/>
            <person name="Nelson D.R."/>
            <person name="Li P."/>
            <person name="You F.M."/>
            <person name="Luo M.C."/>
            <person name="Dvorak J."/>
        </authorList>
    </citation>
    <scope>NUCLEOTIDE SEQUENCE [LARGE SCALE GENOMIC DNA]</scope>
    <source>
        <strain evidence="2">cv. AL8/78</strain>
    </source>
</reference>
<accession>A0A453GIZ4</accession>
<reference evidence="2" key="4">
    <citation type="submission" date="2019-03" db="UniProtKB">
        <authorList>
            <consortium name="EnsemblPlants"/>
        </authorList>
    </citation>
    <scope>IDENTIFICATION</scope>
</reference>
<dbReference type="EnsemblPlants" id="AET3Gv21037300.17">
    <property type="protein sequence ID" value="AET3Gv21037300.17"/>
    <property type="gene ID" value="AET3Gv21037300"/>
</dbReference>
<keyword evidence="1" id="KW-1133">Transmembrane helix</keyword>
<organism evidence="2 3">
    <name type="scientific">Aegilops tauschii subsp. strangulata</name>
    <name type="common">Goatgrass</name>
    <dbReference type="NCBI Taxonomy" id="200361"/>
    <lineage>
        <taxon>Eukaryota</taxon>
        <taxon>Viridiplantae</taxon>
        <taxon>Streptophyta</taxon>
        <taxon>Embryophyta</taxon>
        <taxon>Tracheophyta</taxon>
        <taxon>Spermatophyta</taxon>
        <taxon>Magnoliopsida</taxon>
        <taxon>Liliopsida</taxon>
        <taxon>Poales</taxon>
        <taxon>Poaceae</taxon>
        <taxon>BOP clade</taxon>
        <taxon>Pooideae</taxon>
        <taxon>Triticodae</taxon>
        <taxon>Triticeae</taxon>
        <taxon>Triticinae</taxon>
        <taxon>Aegilops</taxon>
    </lineage>
</organism>